<dbReference type="PANTHER" id="PTHR47706:SF9">
    <property type="entry name" value="NMRA-LIKE DOMAIN-CONTAINING PROTEIN-RELATED"/>
    <property type="match status" value="1"/>
</dbReference>
<dbReference type="HOGENOM" id="CLU_044876_6_1_1"/>
<dbReference type="Pfam" id="PF05368">
    <property type="entry name" value="NmrA"/>
    <property type="match status" value="1"/>
</dbReference>
<proteinExistence type="predicted"/>
<dbReference type="InterPro" id="IPR045312">
    <property type="entry name" value="PCBER-like"/>
</dbReference>
<dbReference type="CDD" id="cd05259">
    <property type="entry name" value="PCBER_SDR_a"/>
    <property type="match status" value="1"/>
</dbReference>
<evidence type="ECO:0000259" key="3">
    <source>
        <dbReference type="Pfam" id="PF05368"/>
    </source>
</evidence>
<dbReference type="STRING" id="747525.W4KAY7"/>
<dbReference type="InParanoid" id="W4KAY7"/>
<dbReference type="GO" id="GO:0016491">
    <property type="term" value="F:oxidoreductase activity"/>
    <property type="evidence" value="ECO:0007669"/>
    <property type="project" value="UniProtKB-KW"/>
</dbReference>
<dbReference type="Gene3D" id="3.40.50.720">
    <property type="entry name" value="NAD(P)-binding Rossmann-like Domain"/>
    <property type="match status" value="1"/>
</dbReference>
<name>W4KAY7_HETIT</name>
<dbReference type="PANTHER" id="PTHR47706">
    <property type="entry name" value="NMRA-LIKE FAMILY PROTEIN"/>
    <property type="match status" value="1"/>
</dbReference>
<evidence type="ECO:0000313" key="4">
    <source>
        <dbReference type="EMBL" id="ETW82884.1"/>
    </source>
</evidence>
<dbReference type="RefSeq" id="XP_009545193.1">
    <property type="nucleotide sequence ID" value="XM_009546898.1"/>
</dbReference>
<evidence type="ECO:0000256" key="2">
    <source>
        <dbReference type="ARBA" id="ARBA00023002"/>
    </source>
</evidence>
<keyword evidence="1" id="KW-0521">NADP</keyword>
<dbReference type="KEGG" id="hir:HETIRDRAFT_473974"/>
<keyword evidence="5" id="KW-1185">Reference proteome</keyword>
<accession>W4KAY7</accession>
<dbReference type="eggNOG" id="ENOG502S1FN">
    <property type="taxonomic scope" value="Eukaryota"/>
</dbReference>
<dbReference type="AlphaFoldDB" id="W4KAY7"/>
<dbReference type="InterPro" id="IPR036291">
    <property type="entry name" value="NAD(P)-bd_dom_sf"/>
</dbReference>
<dbReference type="Gene3D" id="3.90.25.10">
    <property type="entry name" value="UDP-galactose 4-epimerase, domain 1"/>
    <property type="match status" value="1"/>
</dbReference>
<evidence type="ECO:0000313" key="5">
    <source>
        <dbReference type="Proteomes" id="UP000030671"/>
    </source>
</evidence>
<evidence type="ECO:0000256" key="1">
    <source>
        <dbReference type="ARBA" id="ARBA00022857"/>
    </source>
</evidence>
<organism evidence="4 5">
    <name type="scientific">Heterobasidion irregulare (strain TC 32-1)</name>
    <dbReference type="NCBI Taxonomy" id="747525"/>
    <lineage>
        <taxon>Eukaryota</taxon>
        <taxon>Fungi</taxon>
        <taxon>Dikarya</taxon>
        <taxon>Basidiomycota</taxon>
        <taxon>Agaricomycotina</taxon>
        <taxon>Agaricomycetes</taxon>
        <taxon>Russulales</taxon>
        <taxon>Bondarzewiaceae</taxon>
        <taxon>Heterobasidion</taxon>
        <taxon>Heterobasidion annosum species complex</taxon>
    </lineage>
</organism>
<dbReference type="GeneID" id="20677547"/>
<keyword evidence="2" id="KW-0560">Oxidoreductase</keyword>
<reference evidence="4 5" key="1">
    <citation type="journal article" date="2012" name="New Phytol.">
        <title>Insight into trade-off between wood decay and parasitism from the genome of a fungal forest pathogen.</title>
        <authorList>
            <person name="Olson A."/>
            <person name="Aerts A."/>
            <person name="Asiegbu F."/>
            <person name="Belbahri L."/>
            <person name="Bouzid O."/>
            <person name="Broberg A."/>
            <person name="Canback B."/>
            <person name="Coutinho P.M."/>
            <person name="Cullen D."/>
            <person name="Dalman K."/>
            <person name="Deflorio G."/>
            <person name="van Diepen L.T."/>
            <person name="Dunand C."/>
            <person name="Duplessis S."/>
            <person name="Durling M."/>
            <person name="Gonthier P."/>
            <person name="Grimwood J."/>
            <person name="Fossdal C.G."/>
            <person name="Hansson D."/>
            <person name="Henrissat B."/>
            <person name="Hietala A."/>
            <person name="Himmelstrand K."/>
            <person name="Hoffmeister D."/>
            <person name="Hogberg N."/>
            <person name="James T.Y."/>
            <person name="Karlsson M."/>
            <person name="Kohler A."/>
            <person name="Kues U."/>
            <person name="Lee Y.H."/>
            <person name="Lin Y.C."/>
            <person name="Lind M."/>
            <person name="Lindquist E."/>
            <person name="Lombard V."/>
            <person name="Lucas S."/>
            <person name="Lunden K."/>
            <person name="Morin E."/>
            <person name="Murat C."/>
            <person name="Park J."/>
            <person name="Raffaello T."/>
            <person name="Rouze P."/>
            <person name="Salamov A."/>
            <person name="Schmutz J."/>
            <person name="Solheim H."/>
            <person name="Stahlberg J."/>
            <person name="Velez H."/>
            <person name="de Vries R.P."/>
            <person name="Wiebenga A."/>
            <person name="Woodward S."/>
            <person name="Yakovlev I."/>
            <person name="Garbelotto M."/>
            <person name="Martin F."/>
            <person name="Grigoriev I.V."/>
            <person name="Stenlid J."/>
        </authorList>
    </citation>
    <scope>NUCLEOTIDE SEQUENCE [LARGE SCALE GENOMIC DNA]</scope>
    <source>
        <strain evidence="4 5">TC 32-1</strain>
    </source>
</reference>
<dbReference type="OrthoDB" id="9974981at2759"/>
<gene>
    <name evidence="4" type="ORF">HETIRDRAFT_473974</name>
</gene>
<protein>
    <recommendedName>
        <fullName evidence="3">NmrA-like domain-containing protein</fullName>
    </recommendedName>
</protein>
<dbReference type="InterPro" id="IPR051609">
    <property type="entry name" value="NmrA/Isoflavone_reductase-like"/>
</dbReference>
<dbReference type="Proteomes" id="UP000030671">
    <property type="component" value="Unassembled WGS sequence"/>
</dbReference>
<sequence length="291" mass="31082">MAFKTFAVAGAGNIGVFLAEELLKQKAAGNAEEVLVLGRLGSNNGALAKLAKDGAKVVLVDFANTAKVAAALEGIDVVLSAITFSAIAEAQVPLAEAAKQAGVKLFLPSEYGEKTDTLEGGILLPKKLFQDKLRALGLPFALVYNGPFPDFVLTPFIGVDFEHGKAAAGGDGSNPVSWTARRDVGAYVAYVLTHLPAERLNWRIFRIEGDRQSFNEVFAAYEARTGKKLQITYRSVEELEAALKVNPYDFGTVLQLGWARGEGIVGEKGELTNAEFPGWKPKKAIDAILGN</sequence>
<dbReference type="SUPFAM" id="SSF51735">
    <property type="entry name" value="NAD(P)-binding Rossmann-fold domains"/>
    <property type="match status" value="1"/>
</dbReference>
<dbReference type="InterPro" id="IPR008030">
    <property type="entry name" value="NmrA-like"/>
</dbReference>
<dbReference type="EMBL" id="KI925457">
    <property type="protein sequence ID" value="ETW82884.1"/>
    <property type="molecule type" value="Genomic_DNA"/>
</dbReference>
<feature type="domain" description="NmrA-like" evidence="3">
    <location>
        <begin position="8"/>
        <end position="240"/>
    </location>
</feature>